<dbReference type="Pfam" id="PF14306">
    <property type="entry name" value="PUA_2"/>
    <property type="match status" value="1"/>
</dbReference>
<feature type="domain" description="ATP-sulfurylase PUA-like" evidence="2">
    <location>
        <begin position="2"/>
        <end position="68"/>
    </location>
</feature>
<evidence type="ECO:0000259" key="2">
    <source>
        <dbReference type="Pfam" id="PF14306"/>
    </source>
</evidence>
<dbReference type="GO" id="GO:0010134">
    <property type="term" value="P:sulfate assimilation via adenylyl sulfate reduction"/>
    <property type="evidence" value="ECO:0007669"/>
    <property type="project" value="TreeGrafter"/>
</dbReference>
<dbReference type="GO" id="GO:0004781">
    <property type="term" value="F:sulfate adenylyltransferase (ATP) activity"/>
    <property type="evidence" value="ECO:0007669"/>
    <property type="project" value="TreeGrafter"/>
</dbReference>
<evidence type="ECO:0000256" key="1">
    <source>
        <dbReference type="ARBA" id="ARBA00022679"/>
    </source>
</evidence>
<accession>X0UMJ8</accession>
<feature type="non-terminal residue" evidence="3">
    <location>
        <position position="1"/>
    </location>
</feature>
<dbReference type="GO" id="GO:0005737">
    <property type="term" value="C:cytoplasm"/>
    <property type="evidence" value="ECO:0007669"/>
    <property type="project" value="TreeGrafter"/>
</dbReference>
<dbReference type="SUPFAM" id="SSF88697">
    <property type="entry name" value="PUA domain-like"/>
    <property type="match status" value="1"/>
</dbReference>
<dbReference type="InterPro" id="IPR050512">
    <property type="entry name" value="Sulf_AdTrans/APS_kinase"/>
</dbReference>
<dbReference type="PANTHER" id="PTHR42700:SF1">
    <property type="entry name" value="SULFATE ADENYLYLTRANSFERASE"/>
    <property type="match status" value="1"/>
</dbReference>
<reference evidence="3" key="1">
    <citation type="journal article" date="2014" name="Front. Microbiol.">
        <title>High frequency of phylogenetically diverse reductive dehalogenase-homologous genes in deep subseafloor sedimentary metagenomes.</title>
        <authorList>
            <person name="Kawai M."/>
            <person name="Futagami T."/>
            <person name="Toyoda A."/>
            <person name="Takaki Y."/>
            <person name="Nishi S."/>
            <person name="Hori S."/>
            <person name="Arai W."/>
            <person name="Tsubouchi T."/>
            <person name="Morono Y."/>
            <person name="Uchiyama I."/>
            <person name="Ito T."/>
            <person name="Fujiyama A."/>
            <person name="Inagaki F."/>
            <person name="Takami H."/>
        </authorList>
    </citation>
    <scope>NUCLEOTIDE SEQUENCE</scope>
    <source>
        <strain evidence="3">Expedition CK06-06</strain>
    </source>
</reference>
<sequence>GMRLADGTLWPIPITLDVTKAFAEPLQAGGKVALRDPEGVLLAVLTVGDVWEADRQEEAQKVFGTTDHAVRTQIWIAISVYLLVAIARKRLGIERDLYTILQILSVYAFEKAPLAQVLSSPDYTPENDDIRNQLSLFDL</sequence>
<keyword evidence="1" id="KW-0808">Transferase</keyword>
<dbReference type="EMBL" id="BARS01026388">
    <property type="protein sequence ID" value="GAG00512.1"/>
    <property type="molecule type" value="Genomic_DNA"/>
</dbReference>
<name>X0UMJ8_9ZZZZ</name>
<dbReference type="InterPro" id="IPR025980">
    <property type="entry name" value="ATP-Sase_PUA-like_dom"/>
</dbReference>
<comment type="caution">
    <text evidence="3">The sequence shown here is derived from an EMBL/GenBank/DDBJ whole genome shotgun (WGS) entry which is preliminary data.</text>
</comment>
<dbReference type="GO" id="GO:0019379">
    <property type="term" value="P:sulfate assimilation, phosphoadenylyl sulfate reduction by phosphoadenylyl-sulfate reductase (thioredoxin)"/>
    <property type="evidence" value="ECO:0007669"/>
    <property type="project" value="TreeGrafter"/>
</dbReference>
<dbReference type="AlphaFoldDB" id="X0UMJ8"/>
<protein>
    <recommendedName>
        <fullName evidence="2">ATP-sulfurylase PUA-like domain-containing protein</fullName>
    </recommendedName>
</protein>
<organism evidence="3">
    <name type="scientific">marine sediment metagenome</name>
    <dbReference type="NCBI Taxonomy" id="412755"/>
    <lineage>
        <taxon>unclassified sequences</taxon>
        <taxon>metagenomes</taxon>
        <taxon>ecological metagenomes</taxon>
    </lineage>
</organism>
<gene>
    <name evidence="3" type="ORF">S01H1_41590</name>
</gene>
<evidence type="ECO:0000313" key="3">
    <source>
        <dbReference type="EMBL" id="GAG00512.1"/>
    </source>
</evidence>
<dbReference type="PANTHER" id="PTHR42700">
    <property type="entry name" value="SULFATE ADENYLYLTRANSFERASE"/>
    <property type="match status" value="1"/>
</dbReference>
<proteinExistence type="predicted"/>
<dbReference type="Gene3D" id="3.10.400.10">
    <property type="entry name" value="Sulfate adenylyltransferase"/>
    <property type="match status" value="1"/>
</dbReference>
<dbReference type="InterPro" id="IPR015947">
    <property type="entry name" value="PUA-like_sf"/>
</dbReference>